<feature type="region of interest" description="Disordered" evidence="3">
    <location>
        <begin position="301"/>
        <end position="326"/>
    </location>
</feature>
<dbReference type="InterPro" id="IPR015943">
    <property type="entry name" value="WD40/YVTN_repeat-like_dom_sf"/>
</dbReference>
<name>S9UIH3_9TRYP</name>
<dbReference type="EMBL" id="ATMH01005046">
    <property type="protein sequence ID" value="EPY28534.1"/>
    <property type="molecule type" value="Genomic_DNA"/>
</dbReference>
<keyword evidence="1" id="KW-0853">WD repeat</keyword>
<accession>S9UIH3</accession>
<evidence type="ECO:0008006" key="6">
    <source>
        <dbReference type="Google" id="ProtNLM"/>
    </source>
</evidence>
<dbReference type="Proteomes" id="UP000015354">
    <property type="component" value="Unassembled WGS sequence"/>
</dbReference>
<dbReference type="SUPFAM" id="SSF50978">
    <property type="entry name" value="WD40 repeat-like"/>
    <property type="match status" value="1"/>
</dbReference>
<dbReference type="AlphaFoldDB" id="S9UIH3"/>
<feature type="compositionally biased region" description="Polar residues" evidence="3">
    <location>
        <begin position="316"/>
        <end position="326"/>
    </location>
</feature>
<dbReference type="PANTHER" id="PTHR22889">
    <property type="entry name" value="WD REPEAT-CONTAINING PROTEIN 89"/>
    <property type="match status" value="1"/>
</dbReference>
<evidence type="ECO:0000313" key="5">
    <source>
        <dbReference type="Proteomes" id="UP000015354"/>
    </source>
</evidence>
<feature type="region of interest" description="Disordered" evidence="3">
    <location>
        <begin position="1"/>
        <end position="49"/>
    </location>
</feature>
<reference evidence="4 5" key="1">
    <citation type="journal article" date="2013" name="PLoS ONE">
        <title>Predicting the Proteins of Angomonas deanei, Strigomonas culicis and Their Respective Endosymbionts Reveals New Aspects of the Trypanosomatidae Family.</title>
        <authorList>
            <person name="Motta M.C."/>
            <person name="Martins A.C."/>
            <person name="de Souza S.S."/>
            <person name="Catta-Preta C.M."/>
            <person name="Silva R."/>
            <person name="Klein C.C."/>
            <person name="de Almeida L.G."/>
            <person name="de Lima Cunha O."/>
            <person name="Ciapina L.P."/>
            <person name="Brocchi M."/>
            <person name="Colabardini A.C."/>
            <person name="de Araujo Lima B."/>
            <person name="Machado C.R."/>
            <person name="de Almeida Soares C.M."/>
            <person name="Probst C.M."/>
            <person name="de Menezes C.B."/>
            <person name="Thompson C.E."/>
            <person name="Bartholomeu D.C."/>
            <person name="Gradia D.F."/>
            <person name="Pavoni D.P."/>
            <person name="Grisard E.C."/>
            <person name="Fantinatti-Garboggini F."/>
            <person name="Marchini F.K."/>
            <person name="Rodrigues-Luiz G.F."/>
            <person name="Wagner G."/>
            <person name="Goldman G.H."/>
            <person name="Fietto J.L."/>
            <person name="Elias M.C."/>
            <person name="Goldman M.H."/>
            <person name="Sagot M.F."/>
            <person name="Pereira M."/>
            <person name="Stoco P.H."/>
            <person name="de Mendonca-Neto R.P."/>
            <person name="Teixeira S.M."/>
            <person name="Maciel T.E."/>
            <person name="de Oliveira Mendes T.A."/>
            <person name="Urmenyi T.P."/>
            <person name="de Souza W."/>
            <person name="Schenkman S."/>
            <person name="de Vasconcelos A.T."/>
        </authorList>
    </citation>
    <scope>NUCLEOTIDE SEQUENCE [LARGE SCALE GENOMIC DNA]</scope>
</reference>
<organism evidence="4 5">
    <name type="scientific">Strigomonas culicis</name>
    <dbReference type="NCBI Taxonomy" id="28005"/>
    <lineage>
        <taxon>Eukaryota</taxon>
        <taxon>Discoba</taxon>
        <taxon>Euglenozoa</taxon>
        <taxon>Kinetoplastea</taxon>
        <taxon>Metakinetoplastina</taxon>
        <taxon>Trypanosomatida</taxon>
        <taxon>Trypanosomatidae</taxon>
        <taxon>Strigomonadinae</taxon>
        <taxon>Strigomonas</taxon>
    </lineage>
</organism>
<dbReference type="InterPro" id="IPR039328">
    <property type="entry name" value="WDR89"/>
</dbReference>
<dbReference type="OrthoDB" id="25131at2759"/>
<keyword evidence="5" id="KW-1185">Reference proteome</keyword>
<evidence type="ECO:0000256" key="3">
    <source>
        <dbReference type="SAM" id="MobiDB-lite"/>
    </source>
</evidence>
<feature type="compositionally biased region" description="Polar residues" evidence="3">
    <location>
        <begin position="1"/>
        <end position="11"/>
    </location>
</feature>
<gene>
    <name evidence="4" type="ORF">STCU_05046</name>
</gene>
<dbReference type="InterPro" id="IPR036322">
    <property type="entry name" value="WD40_repeat_dom_sf"/>
</dbReference>
<feature type="compositionally biased region" description="Basic and acidic residues" evidence="3">
    <location>
        <begin position="22"/>
        <end position="33"/>
    </location>
</feature>
<dbReference type="Gene3D" id="2.130.10.10">
    <property type="entry name" value="YVTN repeat-like/Quinoprotein amine dehydrogenase"/>
    <property type="match status" value="1"/>
</dbReference>
<dbReference type="PANTHER" id="PTHR22889:SF0">
    <property type="entry name" value="WD REPEAT-CONTAINING PROTEIN 89"/>
    <property type="match status" value="1"/>
</dbReference>
<protein>
    <recommendedName>
        <fullName evidence="6">Guanine nucleotide-binding protein subunit beta-like protein</fullName>
    </recommendedName>
</protein>
<proteinExistence type="predicted"/>
<evidence type="ECO:0000256" key="1">
    <source>
        <dbReference type="ARBA" id="ARBA00022574"/>
    </source>
</evidence>
<comment type="caution">
    <text evidence="4">The sequence shown here is derived from an EMBL/GenBank/DDBJ whole genome shotgun (WGS) entry which is preliminary data.</text>
</comment>
<keyword evidence="2" id="KW-0677">Repeat</keyword>
<evidence type="ECO:0000256" key="2">
    <source>
        <dbReference type="ARBA" id="ARBA00022737"/>
    </source>
</evidence>
<evidence type="ECO:0000313" key="4">
    <source>
        <dbReference type="EMBL" id="EPY28534.1"/>
    </source>
</evidence>
<sequence>MAQSVSMPSLVQQHNHQQQQRLLEHPALPHDAPEGSGGDGGSRKEESNKGLKGVYGNALDFNRYHARCCCIALAPHDGNLLATSWGTDIHVLDLRQLPTFPTGPRHAAPPAAGKFAYSVDRLHTDEITALQFVGGHQLCSAGEDLMVNFVDLREAEDDMLLAATRCGEVANRMHYFEDCQGVGIVGSCENAYWFPTADVTTQLEDKIERPDFSSYMVDWFQLPGAAAAPYLMRGVRDDDGNAGVLEVLHYGTKETAVLPSVNVHREMTRVVMGIAADKLVTASEDGVVAFWQVGGDGVHAAGPVTTSDGPEMTSRDGGQQSKRLRF</sequence>